<evidence type="ECO:0000313" key="1">
    <source>
        <dbReference type="EMBL" id="KAJ2988618.1"/>
    </source>
</evidence>
<dbReference type="Proteomes" id="UP001143856">
    <property type="component" value="Unassembled WGS sequence"/>
</dbReference>
<reference evidence="1" key="1">
    <citation type="submission" date="2022-10" db="EMBL/GenBank/DDBJ databases">
        <title>Genome Sequence of Xylaria curta.</title>
        <authorList>
            <person name="Buettner E."/>
        </authorList>
    </citation>
    <scope>NUCLEOTIDE SEQUENCE</scope>
    <source>
        <strain evidence="1">Babe10</strain>
    </source>
</reference>
<sequence length="773" mass="87822">MQIISSQSHAADRQPDNYSIAPEIGGFPFIDIDVPEHDLWKSPGSLLPLDGFTIEHPTANHFGYCREVTNFPIPTDEWPPNLALDTACDRYRSSTPSLSNPIATLYAPAPQNNFVTPQETLEPERDEEFPFLVSPTSQKKQRLINGHKAVELVELLKSVSEERSAALLRRLREKGDLAVVLAEYRGSADEPNSSSRRSCLEDELMTYSPKAFPLLPSIDPSALARSHLLRPQPSNSSSAIHSGAKGTVTPPSALTPFPDPTEQSVEYCDERLQYLQVGFWTNMKVSSDFAARVISLYIRTDHPLLGLFNTSLFIADLVSQRTEYCSKFLFHALMSLGCMYSAFDESAMQHAHGFCQIAEILFETESDSYSSMAGAILLSISLLGHGKDHAVLRYATDAMKIGTRLGLFSDIQHAIGVYQSGIKTVDDDLSARSHAAWGVFNWNVMLSMFYRQPGSETPASAPIVPIPGETGNRPRHTGILDAEIDDRDEEDSDEEEKEDNPSEEITLRRAFPILCNFWRLVYKARWIYYSVQESPPVHLRNTLIEYTYRELIAWVETIPRSLIRKENSPHYVMVFHIWLHTVILDMWQPFVYKTEQEVPQLKTFMARDRTADAAYTASVNQLKHLIVEYRGRHVASTYSILWHNGLIYLSNAMLRCTDPEWRLYLLLCLYGYERLNRTYRISEVITQGLLTMTMRDTDMLGSEAYKIMEELKERGLAHVREDLEDKLRATFMVDLNLALTDPEAAKVENMANEFTDLATFQDLVDYGHMDTRR</sequence>
<comment type="caution">
    <text evidence="1">The sequence shown here is derived from an EMBL/GenBank/DDBJ whole genome shotgun (WGS) entry which is preliminary data.</text>
</comment>
<proteinExistence type="predicted"/>
<protein>
    <submittedName>
        <fullName evidence="1">Uncharacterized protein</fullName>
    </submittedName>
</protein>
<organism evidence="1 2">
    <name type="scientific">Xylaria curta</name>
    <dbReference type="NCBI Taxonomy" id="42375"/>
    <lineage>
        <taxon>Eukaryota</taxon>
        <taxon>Fungi</taxon>
        <taxon>Dikarya</taxon>
        <taxon>Ascomycota</taxon>
        <taxon>Pezizomycotina</taxon>
        <taxon>Sordariomycetes</taxon>
        <taxon>Xylariomycetidae</taxon>
        <taxon>Xylariales</taxon>
        <taxon>Xylariaceae</taxon>
        <taxon>Xylaria</taxon>
    </lineage>
</organism>
<accession>A0ACC1PBY0</accession>
<keyword evidence="2" id="KW-1185">Reference proteome</keyword>
<name>A0ACC1PBY0_9PEZI</name>
<evidence type="ECO:0000313" key="2">
    <source>
        <dbReference type="Proteomes" id="UP001143856"/>
    </source>
</evidence>
<dbReference type="EMBL" id="JAPDGR010000626">
    <property type="protein sequence ID" value="KAJ2988618.1"/>
    <property type="molecule type" value="Genomic_DNA"/>
</dbReference>
<gene>
    <name evidence="1" type="ORF">NUW58_g3878</name>
</gene>